<proteinExistence type="predicted"/>
<accession>A0A182NYB8</accession>
<reference evidence="3" key="1">
    <citation type="submission" date="2013-03" db="EMBL/GenBank/DDBJ databases">
        <title>The Genome Sequence of Anopheles dirus WRAIR2.</title>
        <authorList>
            <consortium name="The Broad Institute Genomics Platform"/>
            <person name="Neafsey D.E."/>
            <person name="Walton C."/>
            <person name="Walker B."/>
            <person name="Young S.K."/>
            <person name="Zeng Q."/>
            <person name="Gargeya S."/>
            <person name="Fitzgerald M."/>
            <person name="Haas B."/>
            <person name="Abouelleil A."/>
            <person name="Allen A.W."/>
            <person name="Alvarado L."/>
            <person name="Arachchi H.M."/>
            <person name="Berlin A.M."/>
            <person name="Chapman S.B."/>
            <person name="Gainer-Dewar J."/>
            <person name="Goldberg J."/>
            <person name="Griggs A."/>
            <person name="Gujja S."/>
            <person name="Hansen M."/>
            <person name="Howarth C."/>
            <person name="Imamovic A."/>
            <person name="Ireland A."/>
            <person name="Larimer J."/>
            <person name="McCowan C."/>
            <person name="Murphy C."/>
            <person name="Pearson M."/>
            <person name="Poon T.W."/>
            <person name="Priest M."/>
            <person name="Roberts A."/>
            <person name="Saif S."/>
            <person name="Shea T."/>
            <person name="Sisk P."/>
            <person name="Sykes S."/>
            <person name="Wortman J."/>
            <person name="Nusbaum C."/>
            <person name="Birren B."/>
        </authorList>
    </citation>
    <scope>NUCLEOTIDE SEQUENCE [LARGE SCALE GENOMIC DNA]</scope>
    <source>
        <strain evidence="3">WRAIR2</strain>
    </source>
</reference>
<evidence type="ECO:0000313" key="3">
    <source>
        <dbReference type="Proteomes" id="UP000075884"/>
    </source>
</evidence>
<evidence type="ECO:0000313" key="2">
    <source>
        <dbReference type="EnsemblMetazoa" id="ADIR014818-PA"/>
    </source>
</evidence>
<reference evidence="2" key="2">
    <citation type="submission" date="2020-05" db="UniProtKB">
        <authorList>
            <consortium name="EnsemblMetazoa"/>
        </authorList>
    </citation>
    <scope>IDENTIFICATION</scope>
    <source>
        <strain evidence="2">WRAIR2</strain>
    </source>
</reference>
<organism evidence="2 3">
    <name type="scientific">Anopheles dirus</name>
    <dbReference type="NCBI Taxonomy" id="7168"/>
    <lineage>
        <taxon>Eukaryota</taxon>
        <taxon>Metazoa</taxon>
        <taxon>Ecdysozoa</taxon>
        <taxon>Arthropoda</taxon>
        <taxon>Hexapoda</taxon>
        <taxon>Insecta</taxon>
        <taxon>Pterygota</taxon>
        <taxon>Neoptera</taxon>
        <taxon>Endopterygota</taxon>
        <taxon>Diptera</taxon>
        <taxon>Nematocera</taxon>
        <taxon>Culicoidea</taxon>
        <taxon>Culicidae</taxon>
        <taxon>Anophelinae</taxon>
        <taxon>Anopheles</taxon>
    </lineage>
</organism>
<dbReference type="VEuPathDB" id="VectorBase:ADIR014818"/>
<dbReference type="EnsemblMetazoa" id="ADIR014818-RA">
    <property type="protein sequence ID" value="ADIR014818-PA"/>
    <property type="gene ID" value="ADIR014818"/>
</dbReference>
<name>A0A182NYB8_9DIPT</name>
<protein>
    <submittedName>
        <fullName evidence="2">Uncharacterized protein</fullName>
    </submittedName>
</protein>
<feature type="compositionally biased region" description="Basic residues" evidence="1">
    <location>
        <begin position="53"/>
        <end position="75"/>
    </location>
</feature>
<keyword evidence="3" id="KW-1185">Reference proteome</keyword>
<dbReference type="Proteomes" id="UP000075884">
    <property type="component" value="Unassembled WGS sequence"/>
</dbReference>
<dbReference type="AlphaFoldDB" id="A0A182NYB8"/>
<feature type="region of interest" description="Disordered" evidence="1">
    <location>
        <begin position="48"/>
        <end position="75"/>
    </location>
</feature>
<evidence type="ECO:0000256" key="1">
    <source>
        <dbReference type="SAM" id="MobiDB-lite"/>
    </source>
</evidence>
<sequence>MVLPIYCCLPVTWTPVLHRYRRDCWRHHHRYHYHRRHVLLAAVGLSGSSSSVRHARSSAHTRPRSRTNSRRKRAA</sequence>